<dbReference type="EMBL" id="CP136958">
    <property type="protein sequence ID" value="WOT02892.1"/>
    <property type="molecule type" value="Genomic_DNA"/>
</dbReference>
<feature type="binding site" evidence="6">
    <location>
        <position position="66"/>
    </location>
    <ligand>
        <name>a divalent metal cation</name>
        <dbReference type="ChEBI" id="CHEBI:60240"/>
        <label>1</label>
    </ligand>
</feature>
<dbReference type="PANTHER" id="PTHR13799">
    <property type="entry name" value="NGG1 INTERACTING FACTOR 3"/>
    <property type="match status" value="1"/>
</dbReference>
<evidence type="ECO:0000256" key="2">
    <source>
        <dbReference type="ARBA" id="ARBA00011643"/>
    </source>
</evidence>
<feature type="binding site" evidence="6">
    <location>
        <position position="104"/>
    </location>
    <ligand>
        <name>a divalent metal cation</name>
        <dbReference type="ChEBI" id="CHEBI:60240"/>
        <label>1</label>
    </ligand>
</feature>
<evidence type="ECO:0000256" key="4">
    <source>
        <dbReference type="ARBA" id="ARBA00022723"/>
    </source>
</evidence>
<dbReference type="GO" id="GO:0046872">
    <property type="term" value="F:metal ion binding"/>
    <property type="evidence" value="ECO:0007669"/>
    <property type="project" value="UniProtKB-UniRule"/>
</dbReference>
<dbReference type="InterPro" id="IPR015867">
    <property type="entry name" value="N-reg_PII/ATP_PRibTrfase_C"/>
</dbReference>
<evidence type="ECO:0000256" key="6">
    <source>
        <dbReference type="PIRSR" id="PIRSR602678-1"/>
    </source>
</evidence>
<dbReference type="PANTHER" id="PTHR13799:SF14">
    <property type="entry name" value="GTP CYCLOHYDROLASE 1 TYPE 2 HOMOLOG"/>
    <property type="match status" value="1"/>
</dbReference>
<dbReference type="InterPro" id="IPR017221">
    <property type="entry name" value="DUF34/NIF3_bac"/>
</dbReference>
<keyword evidence="4 5" id="KW-0479">Metal-binding</keyword>
<comment type="similarity">
    <text evidence="1 5">Belongs to the GTP cyclohydrolase I type 2/NIF3 family.</text>
</comment>
<comment type="subunit">
    <text evidence="2">Homohexamer.</text>
</comment>
<dbReference type="FunFam" id="3.40.1390.30:FF:000001">
    <property type="entry name" value="GTP cyclohydrolase 1 type 2"/>
    <property type="match status" value="1"/>
</dbReference>
<dbReference type="SUPFAM" id="SSF102705">
    <property type="entry name" value="NIF3 (NGG1p interacting factor 3)-like"/>
    <property type="match status" value="1"/>
</dbReference>
<dbReference type="GO" id="GO:0005737">
    <property type="term" value="C:cytoplasm"/>
    <property type="evidence" value="ECO:0007669"/>
    <property type="project" value="TreeGrafter"/>
</dbReference>
<evidence type="ECO:0000256" key="5">
    <source>
        <dbReference type="PIRNR" id="PIRNR037489"/>
    </source>
</evidence>
<feature type="binding site" evidence="6">
    <location>
        <position position="338"/>
    </location>
    <ligand>
        <name>a divalent metal cation</name>
        <dbReference type="ChEBI" id="CHEBI:60240"/>
        <label>1</label>
    </ligand>
</feature>
<dbReference type="AlphaFoldDB" id="A0AAF0YRP1"/>
<dbReference type="Pfam" id="PF01784">
    <property type="entry name" value="DUF34_NIF3"/>
    <property type="match status" value="1"/>
</dbReference>
<dbReference type="Proteomes" id="UP000234560">
    <property type="component" value="Chromosome"/>
</dbReference>
<evidence type="ECO:0000313" key="7">
    <source>
        <dbReference type="EMBL" id="WOT02892.1"/>
    </source>
</evidence>
<gene>
    <name evidence="7" type="ORF">CYJ47_03740</name>
</gene>
<accession>A0AAF0YRP1</accession>
<dbReference type="InterPro" id="IPR036069">
    <property type="entry name" value="DUF34/NIF3_sf"/>
</dbReference>
<reference evidence="7" key="1">
    <citation type="submission" date="2017-12" db="EMBL/GenBank/DDBJ databases">
        <authorList>
            <person name="Thomas-White K."/>
            <person name="Wolfe A.J."/>
        </authorList>
    </citation>
    <scope>NUCLEOTIDE SEQUENCE</scope>
    <source>
        <strain evidence="7">UMB0763</strain>
    </source>
</reference>
<dbReference type="KEGG" id="cpyr:CYJ47_03740"/>
<evidence type="ECO:0000256" key="3">
    <source>
        <dbReference type="ARBA" id="ARBA00022112"/>
    </source>
</evidence>
<dbReference type="NCBIfam" id="TIGR00486">
    <property type="entry name" value="YbgI_SA1388"/>
    <property type="match status" value="1"/>
</dbReference>
<feature type="binding site" evidence="6">
    <location>
        <position position="65"/>
    </location>
    <ligand>
        <name>a divalent metal cation</name>
        <dbReference type="ChEBI" id="CHEBI:60240"/>
        <label>1</label>
    </ligand>
</feature>
<feature type="binding site" evidence="6">
    <location>
        <position position="334"/>
    </location>
    <ligand>
        <name>a divalent metal cation</name>
        <dbReference type="ChEBI" id="CHEBI:60240"/>
        <label>1</label>
    </ligand>
</feature>
<proteinExistence type="inferred from homology"/>
<dbReference type="InterPro" id="IPR002678">
    <property type="entry name" value="DUF34/NIF3"/>
</dbReference>
<organism evidence="7 8">
    <name type="scientific">Corynebacterium pyruviciproducens</name>
    <dbReference type="NCBI Taxonomy" id="598660"/>
    <lineage>
        <taxon>Bacteria</taxon>
        <taxon>Bacillati</taxon>
        <taxon>Actinomycetota</taxon>
        <taxon>Actinomycetes</taxon>
        <taxon>Mycobacteriales</taxon>
        <taxon>Corynebacteriaceae</taxon>
        <taxon>Corynebacterium</taxon>
    </lineage>
</organism>
<dbReference type="Gene3D" id="3.30.70.120">
    <property type="match status" value="1"/>
</dbReference>
<dbReference type="Gene3D" id="3.40.1390.30">
    <property type="entry name" value="NIF3 (NGG1p interacting factor 3)-like"/>
    <property type="match status" value="1"/>
</dbReference>
<dbReference type="RefSeq" id="WP_101678364.1">
    <property type="nucleotide sequence ID" value="NZ_CP136958.1"/>
</dbReference>
<protein>
    <recommendedName>
        <fullName evidence="3 5">GTP cyclohydrolase 1 type 2 homolog</fullName>
    </recommendedName>
</protein>
<name>A0AAF0YRP1_9CORY</name>
<reference evidence="7" key="2">
    <citation type="submission" date="2023-10" db="EMBL/GenBank/DDBJ databases">
        <authorList>
            <person name="Choi B."/>
        </authorList>
    </citation>
    <scope>NUCLEOTIDE SEQUENCE</scope>
    <source>
        <strain evidence="7">UMB0763</strain>
    </source>
</reference>
<sequence>MPTVGDIVRVMDSHYPPRLAEEWDKVGLSVGDPADTVTKVAFALDPTYGVVKAAIDSGAQMLITHHPLLLKGVNYVNAATPKGRIIHTAIRGNLAVFSAHTNADAARPGVNDELARLVGIVGDTVALDKQEESLDKWGVQFPAHGPVDEFLAELFAAGAGNVGEYSDCAFRIPGVGQFRPGEHSAPAIGNHGELETLDEVRIEFVGKRKDREAIRAAIYRAHPYEQPGYDCAALAPEPTRTGIGRVGKLKEPTRFEDFVRQVAHALPETAWGIRAAGDPDATIETVAVASGSGGSFLPVAARAGADVLVTSDLKHHVVDDHMAASTMCVIDTAHWASEFPWVHQVERVIADELDVETTIISLVTDPWTIGMRKDS</sequence>
<evidence type="ECO:0000313" key="8">
    <source>
        <dbReference type="Proteomes" id="UP000234560"/>
    </source>
</evidence>
<evidence type="ECO:0000256" key="1">
    <source>
        <dbReference type="ARBA" id="ARBA00006964"/>
    </source>
</evidence>
<dbReference type="PIRSF" id="PIRSF037489">
    <property type="entry name" value="UCP037489_NIF3_YqfO"/>
    <property type="match status" value="1"/>
</dbReference>